<dbReference type="Pfam" id="PF22848">
    <property type="entry name" value="ASD1_dom"/>
    <property type="match status" value="1"/>
</dbReference>
<gene>
    <name evidence="8" type="ORF">XAT740_LOCUS45036</name>
</gene>
<dbReference type="GO" id="GO:0046556">
    <property type="term" value="F:alpha-L-arabinofuranosidase activity"/>
    <property type="evidence" value="ECO:0007669"/>
    <property type="project" value="UniProtKB-EC"/>
</dbReference>
<dbReference type="Pfam" id="PF06964">
    <property type="entry name" value="Alpha-L-AF_C"/>
    <property type="match status" value="1"/>
</dbReference>
<proteinExistence type="inferred from homology"/>
<dbReference type="InterPro" id="IPR055235">
    <property type="entry name" value="ASD1_cat"/>
</dbReference>
<reference evidence="8" key="1">
    <citation type="submission" date="2021-02" db="EMBL/GenBank/DDBJ databases">
        <authorList>
            <person name="Nowell W R."/>
        </authorList>
    </citation>
    <scope>NUCLEOTIDE SEQUENCE</scope>
</reference>
<evidence type="ECO:0000256" key="2">
    <source>
        <dbReference type="ARBA" id="ARBA00007186"/>
    </source>
</evidence>
<evidence type="ECO:0000256" key="3">
    <source>
        <dbReference type="ARBA" id="ARBA00012670"/>
    </source>
</evidence>
<keyword evidence="9" id="KW-1185">Reference proteome</keyword>
<keyword evidence="5" id="KW-0378">Hydrolase</keyword>
<dbReference type="InterPro" id="IPR051563">
    <property type="entry name" value="Glycosyl_Hydrolase_51"/>
</dbReference>
<dbReference type="GO" id="GO:0046373">
    <property type="term" value="P:L-arabinose metabolic process"/>
    <property type="evidence" value="ECO:0007669"/>
    <property type="project" value="InterPro"/>
</dbReference>
<dbReference type="InterPro" id="IPR013780">
    <property type="entry name" value="Glyco_hydro_b"/>
</dbReference>
<evidence type="ECO:0000313" key="8">
    <source>
        <dbReference type="EMBL" id="CAF1576697.1"/>
    </source>
</evidence>
<comment type="similarity">
    <text evidence="2">Belongs to the glycosyl hydrolase 51 family.</text>
</comment>
<evidence type="ECO:0000256" key="4">
    <source>
        <dbReference type="ARBA" id="ARBA00022729"/>
    </source>
</evidence>
<dbReference type="PANTHER" id="PTHR31776:SF0">
    <property type="entry name" value="ALPHA-L-ARABINOFURANOSIDASE 1"/>
    <property type="match status" value="1"/>
</dbReference>
<dbReference type="SUPFAM" id="SSF51445">
    <property type="entry name" value="(Trans)glycosidases"/>
    <property type="match status" value="1"/>
</dbReference>
<evidence type="ECO:0000256" key="5">
    <source>
        <dbReference type="ARBA" id="ARBA00022801"/>
    </source>
</evidence>
<dbReference type="InterPro" id="IPR010720">
    <property type="entry name" value="Alpha-L-AF_C"/>
</dbReference>
<evidence type="ECO:0000256" key="1">
    <source>
        <dbReference type="ARBA" id="ARBA00001462"/>
    </source>
</evidence>
<dbReference type="SMART" id="SM00813">
    <property type="entry name" value="Alpha-L-AF_C"/>
    <property type="match status" value="1"/>
</dbReference>
<comment type="caution">
    <text evidence="8">The sequence shown here is derived from an EMBL/GenBank/DDBJ whole genome shotgun (WGS) entry which is preliminary data.</text>
</comment>
<dbReference type="InterPro" id="IPR017853">
    <property type="entry name" value="GH"/>
</dbReference>
<dbReference type="AlphaFoldDB" id="A0A815YWJ4"/>
<protein>
    <recommendedName>
        <fullName evidence="3">non-reducing end alpha-L-arabinofuranosidase</fullName>
        <ecNumber evidence="3">3.2.1.55</ecNumber>
    </recommendedName>
</protein>
<dbReference type="EMBL" id="CAJNOR010005808">
    <property type="protein sequence ID" value="CAF1576697.1"/>
    <property type="molecule type" value="Genomic_DNA"/>
</dbReference>
<accession>A0A815YWJ4</accession>
<keyword evidence="6" id="KW-0325">Glycoprotein</keyword>
<organism evidence="8 9">
    <name type="scientific">Adineta ricciae</name>
    <name type="common">Rotifer</name>
    <dbReference type="NCBI Taxonomy" id="249248"/>
    <lineage>
        <taxon>Eukaryota</taxon>
        <taxon>Metazoa</taxon>
        <taxon>Spiralia</taxon>
        <taxon>Gnathifera</taxon>
        <taxon>Rotifera</taxon>
        <taxon>Eurotatoria</taxon>
        <taxon>Bdelloidea</taxon>
        <taxon>Adinetida</taxon>
        <taxon>Adinetidae</taxon>
        <taxon>Adineta</taxon>
    </lineage>
</organism>
<comment type="catalytic activity">
    <reaction evidence="1">
        <text>Hydrolysis of terminal non-reducing alpha-L-arabinofuranoside residues in alpha-L-arabinosides.</text>
        <dbReference type="EC" id="3.2.1.55"/>
    </reaction>
</comment>
<evidence type="ECO:0000313" key="9">
    <source>
        <dbReference type="Proteomes" id="UP000663828"/>
    </source>
</evidence>
<dbReference type="Gene3D" id="2.60.40.1180">
    <property type="entry name" value="Golgi alpha-mannosidase II"/>
    <property type="match status" value="1"/>
</dbReference>
<dbReference type="PANTHER" id="PTHR31776">
    <property type="entry name" value="ALPHA-L-ARABINOFURANOSIDASE 1"/>
    <property type="match status" value="1"/>
</dbReference>
<keyword evidence="4" id="KW-0732">Signal</keyword>
<dbReference type="Gene3D" id="3.20.20.80">
    <property type="entry name" value="Glycosidases"/>
    <property type="match status" value="1"/>
</dbReference>
<feature type="domain" description="Alpha-L-arabinofuranosidase C-terminal" evidence="7">
    <location>
        <begin position="153"/>
        <end position="364"/>
    </location>
</feature>
<dbReference type="Proteomes" id="UP000663828">
    <property type="component" value="Unassembled WGS sequence"/>
</dbReference>
<name>A0A815YWJ4_ADIRI</name>
<sequence>MLTFAEDIGATPVLAVYAGYSLDGKPVPQDQLQPYIDEVIKELDFLTASADDNRMGALRKRLGRSQPFDIRYVEIGNEDFLGPVPSSYGYRWTAFHNALSQQYPNITFIATTTGYISSPPAVDDHDYQVPLYFIERFRRYETVPRPGPKVLAGEFAVINDDDSKIQNPFGPGRIDYPSMKSAVTESVYRSGFERNSDIVIGGCYAPVLQNIDNTQWVPNLIVFNAGVVIKSTSYLAQKMFGENLGNFILHSTAANSTMEHQSIRSGQEGDGKLGNLYFVATKRTSDNKLIVKLASVDENDILVKAQTQGSTISNTGVAYILTAGSGVNPSKVQNTFTNPNAASITTTPISVTNGIWSMTIPSWSVVVVTLSL</sequence>
<evidence type="ECO:0000256" key="6">
    <source>
        <dbReference type="ARBA" id="ARBA00023180"/>
    </source>
</evidence>
<dbReference type="EC" id="3.2.1.55" evidence="3"/>
<evidence type="ECO:0000259" key="7">
    <source>
        <dbReference type="SMART" id="SM00813"/>
    </source>
</evidence>